<dbReference type="EMBL" id="JAVRRG010000072">
    <property type="protein sequence ID" value="KAK5089685.1"/>
    <property type="molecule type" value="Genomic_DNA"/>
</dbReference>
<dbReference type="PANTHER" id="PTHR31834:SF8">
    <property type="entry name" value="TRANSFERASE, PUTATIVE (AFU_ORTHOLOGUE AFUA_6G14040)-RELATED"/>
    <property type="match status" value="1"/>
</dbReference>
<dbReference type="Gene3D" id="3.90.550.20">
    <property type="match status" value="1"/>
</dbReference>
<sequence>MHPSFATATKWTAFLPRQVQRTMAPLAGIIMLVMCFISNFGPFDATSAEQYHWSNHEPEKFPRRIWQSWKVNPYAFDDRDHMVAQTWPQKNPSFRYEVLTDYNDLYYVESHFGPAGLNRPDIVHTYRSLTAKIIKADLLRYLIMYVEGGVYADIDVEALRPVERFIPSRFEEKDIDMVIGIEIDQPEFKDHAILGPKSMSFCQWTFMSKPRIPVMMQLVDHIIAWINDVAKQQGPSAFTRAILKYMSQQVGHQVSWDTFHAMDESRVVGRVLVLTVEAFAAGQGHSDSGNHNAKQALVKHHYHASKWPTNHPRYKHPVYGEVESCNWVAECVQAWDENKAAFELLPLEEQQRQLATKEAADAAQEMFTVQGGLDLLGLPMSPGEPGIDFTPPQGLQLL</sequence>
<evidence type="ECO:0008006" key="4">
    <source>
        <dbReference type="Google" id="ProtNLM"/>
    </source>
</evidence>
<comment type="similarity">
    <text evidence="1">Belongs to the glycosyltransferase 32 family.</text>
</comment>
<name>A0ABR0K7H3_9EURO</name>
<dbReference type="InterPro" id="IPR007577">
    <property type="entry name" value="GlycoTrfase_DXD_sugar-bd_CS"/>
</dbReference>
<evidence type="ECO:0000256" key="1">
    <source>
        <dbReference type="ARBA" id="ARBA00009003"/>
    </source>
</evidence>
<evidence type="ECO:0000313" key="2">
    <source>
        <dbReference type="EMBL" id="KAK5089685.1"/>
    </source>
</evidence>
<dbReference type="InterPro" id="IPR039367">
    <property type="entry name" value="Och1-like"/>
</dbReference>
<reference evidence="2 3" key="1">
    <citation type="submission" date="2023-08" db="EMBL/GenBank/DDBJ databases">
        <title>Black Yeasts Isolated from many extreme environments.</title>
        <authorList>
            <person name="Coleine C."/>
            <person name="Stajich J.E."/>
            <person name="Selbmann L."/>
        </authorList>
    </citation>
    <scope>NUCLEOTIDE SEQUENCE [LARGE SCALE GENOMIC DNA]</scope>
    <source>
        <strain evidence="2 3">CCFEE 5885</strain>
    </source>
</reference>
<dbReference type="PANTHER" id="PTHR31834">
    <property type="entry name" value="INITIATION-SPECIFIC ALPHA-1,6-MANNOSYLTRANSFERASE"/>
    <property type="match status" value="1"/>
</dbReference>
<accession>A0ABR0K7H3</accession>
<dbReference type="Pfam" id="PF04488">
    <property type="entry name" value="Gly_transf_sug"/>
    <property type="match status" value="1"/>
</dbReference>
<proteinExistence type="inferred from homology"/>
<protein>
    <recommendedName>
        <fullName evidence="4">Initiation-specific alpha-1,6-mannosyltransferase</fullName>
    </recommendedName>
</protein>
<dbReference type="SUPFAM" id="SSF53448">
    <property type="entry name" value="Nucleotide-diphospho-sugar transferases"/>
    <property type="match status" value="1"/>
</dbReference>
<dbReference type="Proteomes" id="UP001345013">
    <property type="component" value="Unassembled WGS sequence"/>
</dbReference>
<gene>
    <name evidence="2" type="ORF">LTR24_005954</name>
</gene>
<organism evidence="2 3">
    <name type="scientific">Lithohypha guttulata</name>
    <dbReference type="NCBI Taxonomy" id="1690604"/>
    <lineage>
        <taxon>Eukaryota</taxon>
        <taxon>Fungi</taxon>
        <taxon>Dikarya</taxon>
        <taxon>Ascomycota</taxon>
        <taxon>Pezizomycotina</taxon>
        <taxon>Eurotiomycetes</taxon>
        <taxon>Chaetothyriomycetidae</taxon>
        <taxon>Chaetothyriales</taxon>
        <taxon>Trichomeriaceae</taxon>
        <taxon>Lithohypha</taxon>
    </lineage>
</organism>
<evidence type="ECO:0000313" key="3">
    <source>
        <dbReference type="Proteomes" id="UP001345013"/>
    </source>
</evidence>
<dbReference type="InterPro" id="IPR029044">
    <property type="entry name" value="Nucleotide-diphossugar_trans"/>
</dbReference>
<keyword evidence="3" id="KW-1185">Reference proteome</keyword>
<comment type="caution">
    <text evidence="2">The sequence shown here is derived from an EMBL/GenBank/DDBJ whole genome shotgun (WGS) entry which is preliminary data.</text>
</comment>